<accession>A0A401YQK6</accession>
<dbReference type="RefSeq" id="WP_126638913.1">
    <property type="nucleotide sequence ID" value="NZ_BIFH01000022.1"/>
</dbReference>
<proteinExistence type="predicted"/>
<gene>
    <name evidence="1" type="ORF">EHYA_04573</name>
</gene>
<comment type="caution">
    <text evidence="1">The sequence shown here is derived from an EMBL/GenBank/DDBJ whole genome shotgun (WGS) entry which is preliminary data.</text>
</comment>
<dbReference type="Proteomes" id="UP000286931">
    <property type="component" value="Unassembled WGS sequence"/>
</dbReference>
<evidence type="ECO:0000313" key="2">
    <source>
        <dbReference type="Proteomes" id="UP000286931"/>
    </source>
</evidence>
<sequence length="314" mass="32464">MTVTRHHDGLGGESTGWASAGTSVESWLENIATVGRIHRHLRARLDNGAAVGPSGDAVRRLEAHGGRALTTIRAALRAAPPKATIVPCPDGVAGHASAWAEALTTLVESAGWFDHVWEALGPTGGDHPARDDASEHGDRCASMGERVVHGGADLGNGDGTTVGCRVCGRAVRRSHGEPGPEIDARTISRSEWCVVVAEAVADARAVDAALVHLHVAPGRSVRGGGADPLFVDRFRLEPGGRVSTTFEPTAPLGAGAEIQALCVSGFRVSAARVPVADCDTVRLRPAKGRPTAARVVIPAPGPRRPGVGSVGLRF</sequence>
<keyword evidence="2" id="KW-1185">Reference proteome</keyword>
<evidence type="ECO:0000313" key="1">
    <source>
        <dbReference type="EMBL" id="GCD96886.1"/>
    </source>
</evidence>
<dbReference type="EMBL" id="BIFH01000022">
    <property type="protein sequence ID" value="GCD96886.1"/>
    <property type="molecule type" value="Genomic_DNA"/>
</dbReference>
<dbReference type="AlphaFoldDB" id="A0A401YQK6"/>
<name>A0A401YQK6_9ACTN</name>
<organism evidence="1 2">
    <name type="scientific">Embleya hyalina</name>
    <dbReference type="NCBI Taxonomy" id="516124"/>
    <lineage>
        <taxon>Bacteria</taxon>
        <taxon>Bacillati</taxon>
        <taxon>Actinomycetota</taxon>
        <taxon>Actinomycetes</taxon>
        <taxon>Kitasatosporales</taxon>
        <taxon>Streptomycetaceae</taxon>
        <taxon>Embleya</taxon>
    </lineage>
</organism>
<dbReference type="OrthoDB" id="5182094at2"/>
<reference evidence="1 2" key="1">
    <citation type="submission" date="2018-12" db="EMBL/GenBank/DDBJ databases">
        <title>Draft genome sequence of Embleya hyalina NBRC 13850T.</title>
        <authorList>
            <person name="Komaki H."/>
            <person name="Hosoyama A."/>
            <person name="Kimura A."/>
            <person name="Ichikawa N."/>
            <person name="Tamura T."/>
        </authorList>
    </citation>
    <scope>NUCLEOTIDE SEQUENCE [LARGE SCALE GENOMIC DNA]</scope>
    <source>
        <strain evidence="1 2">NBRC 13850</strain>
    </source>
</reference>
<protein>
    <submittedName>
        <fullName evidence="1">Uncharacterized protein</fullName>
    </submittedName>
</protein>